<comment type="caution">
    <text evidence="1">The sequence shown here is derived from an EMBL/GenBank/DDBJ whole genome shotgun (WGS) entry which is preliminary data.</text>
</comment>
<accession>A0A926ZFV8</accession>
<dbReference type="RefSeq" id="WP_190464030.1">
    <property type="nucleotide sequence ID" value="NZ_JACJPW010000018.1"/>
</dbReference>
<name>A0A926ZFV8_9CYAN</name>
<gene>
    <name evidence="1" type="ORF">H6G03_09135</name>
</gene>
<sequence length="69" mass="8131">MPIVRIHQIVVLQEYLLLVFHTNSTGWQFRVTNSTGKVFGMQLAYETPDAAERVGRNWIDYRCNFRSQK</sequence>
<proteinExistence type="predicted"/>
<evidence type="ECO:0000313" key="1">
    <source>
        <dbReference type="EMBL" id="MBD2181265.1"/>
    </source>
</evidence>
<organism evidence="1 2">
    <name type="scientific">Aerosakkonema funiforme FACHB-1375</name>
    <dbReference type="NCBI Taxonomy" id="2949571"/>
    <lineage>
        <taxon>Bacteria</taxon>
        <taxon>Bacillati</taxon>
        <taxon>Cyanobacteriota</taxon>
        <taxon>Cyanophyceae</taxon>
        <taxon>Oscillatoriophycideae</taxon>
        <taxon>Aerosakkonematales</taxon>
        <taxon>Aerosakkonemataceae</taxon>
        <taxon>Aerosakkonema</taxon>
    </lineage>
</organism>
<dbReference type="AlphaFoldDB" id="A0A926ZFV8"/>
<reference evidence="1" key="2">
    <citation type="submission" date="2020-08" db="EMBL/GenBank/DDBJ databases">
        <authorList>
            <person name="Chen M."/>
            <person name="Teng W."/>
            <person name="Zhao L."/>
            <person name="Hu C."/>
            <person name="Zhou Y."/>
            <person name="Han B."/>
            <person name="Song L."/>
            <person name="Shu W."/>
        </authorList>
    </citation>
    <scope>NUCLEOTIDE SEQUENCE</scope>
    <source>
        <strain evidence="1">FACHB-1375</strain>
    </source>
</reference>
<dbReference type="EMBL" id="JACJPW010000018">
    <property type="protein sequence ID" value="MBD2181265.1"/>
    <property type="molecule type" value="Genomic_DNA"/>
</dbReference>
<evidence type="ECO:0000313" key="2">
    <source>
        <dbReference type="Proteomes" id="UP000641646"/>
    </source>
</evidence>
<dbReference type="Proteomes" id="UP000641646">
    <property type="component" value="Unassembled WGS sequence"/>
</dbReference>
<keyword evidence="2" id="KW-1185">Reference proteome</keyword>
<reference evidence="1" key="1">
    <citation type="journal article" date="2015" name="ISME J.">
        <title>Draft Genome Sequence of Streptomyces incarnatus NRRL8089, which Produces the Nucleoside Antibiotic Sinefungin.</title>
        <authorList>
            <person name="Oshima K."/>
            <person name="Hattori M."/>
            <person name="Shimizu H."/>
            <person name="Fukuda K."/>
            <person name="Nemoto M."/>
            <person name="Inagaki K."/>
            <person name="Tamura T."/>
        </authorList>
    </citation>
    <scope>NUCLEOTIDE SEQUENCE</scope>
    <source>
        <strain evidence="1">FACHB-1375</strain>
    </source>
</reference>
<protein>
    <submittedName>
        <fullName evidence="1">Uncharacterized protein</fullName>
    </submittedName>
</protein>